<proteinExistence type="predicted"/>
<reference evidence="2 3" key="1">
    <citation type="journal article" date="2013" name="Front. Plant Sci.">
        <title>The Reference Genome of the Halophytic Plant Eutrema salsugineum.</title>
        <authorList>
            <person name="Yang R."/>
            <person name="Jarvis D.E."/>
            <person name="Chen H."/>
            <person name="Beilstein M.A."/>
            <person name="Grimwood J."/>
            <person name="Jenkins J."/>
            <person name="Shu S."/>
            <person name="Prochnik S."/>
            <person name="Xin M."/>
            <person name="Ma C."/>
            <person name="Schmutz J."/>
            <person name="Wing R.A."/>
            <person name="Mitchell-Olds T."/>
            <person name="Schumaker K.S."/>
            <person name="Wang X."/>
        </authorList>
    </citation>
    <scope>NUCLEOTIDE SEQUENCE [LARGE SCALE GENOMIC DNA]</scope>
</reference>
<feature type="region of interest" description="Disordered" evidence="1">
    <location>
        <begin position="1"/>
        <end position="25"/>
    </location>
</feature>
<dbReference type="PANTHER" id="PTHR31260">
    <property type="entry name" value="CYSTATIN/MONELLIN SUPERFAMILY PROTEIN"/>
    <property type="match status" value="1"/>
</dbReference>
<organism evidence="2 3">
    <name type="scientific">Eutrema salsugineum</name>
    <name type="common">Saltwater cress</name>
    <name type="synonym">Sisymbrium salsugineum</name>
    <dbReference type="NCBI Taxonomy" id="72664"/>
    <lineage>
        <taxon>Eukaryota</taxon>
        <taxon>Viridiplantae</taxon>
        <taxon>Streptophyta</taxon>
        <taxon>Embryophyta</taxon>
        <taxon>Tracheophyta</taxon>
        <taxon>Spermatophyta</taxon>
        <taxon>Magnoliopsida</taxon>
        <taxon>eudicotyledons</taxon>
        <taxon>Gunneridae</taxon>
        <taxon>Pentapetalae</taxon>
        <taxon>rosids</taxon>
        <taxon>malvids</taxon>
        <taxon>Brassicales</taxon>
        <taxon>Brassicaceae</taxon>
        <taxon>Eutremeae</taxon>
        <taxon>Eutrema</taxon>
    </lineage>
</organism>
<name>V4P487_EUTSA</name>
<evidence type="ECO:0000256" key="1">
    <source>
        <dbReference type="SAM" id="MobiDB-lite"/>
    </source>
</evidence>
<dbReference type="Gramene" id="ESQ54281">
    <property type="protein sequence ID" value="ESQ54281"/>
    <property type="gene ID" value="EUTSA_v10025678mg"/>
</dbReference>
<keyword evidence="3" id="KW-1185">Reference proteome</keyword>
<dbReference type="OMA" id="LMPPNDQ"/>
<evidence type="ECO:0000313" key="3">
    <source>
        <dbReference type="Proteomes" id="UP000030689"/>
    </source>
</evidence>
<evidence type="ECO:0000313" key="2">
    <source>
        <dbReference type="EMBL" id="ESQ54281.1"/>
    </source>
</evidence>
<accession>V4P487</accession>
<dbReference type="PANTHER" id="PTHR31260:SF28">
    <property type="entry name" value="CYSTATIN DOMAIN PROTEIN"/>
    <property type="match status" value="1"/>
</dbReference>
<dbReference type="InterPro" id="IPR006462">
    <property type="entry name" value="MS5"/>
</dbReference>
<dbReference type="OrthoDB" id="1036542at2759"/>
<gene>
    <name evidence="2" type="ORF">EUTSA_v10025678mg</name>
</gene>
<dbReference type="NCBIfam" id="TIGR01572">
    <property type="entry name" value="A_thl_para_3677"/>
    <property type="match status" value="1"/>
</dbReference>
<evidence type="ECO:0008006" key="4">
    <source>
        <dbReference type="Google" id="ProtNLM"/>
    </source>
</evidence>
<sequence>MSTNQPPQRKRKVGEVTPTAGEVTPTAAEEGKTYYVLEEGKYVPVKKVGGGSYVSPPACESDEDVDPVLETEYYRQIRESGGFDLNMSIPNGSMLPFKCSDDDRDEIAICAKLGLHWYNFQRGSNFQLLRLEKYNSILTGLCTYYITADAMDPASDSRFVFQTCVTRCSCMTFEDFRIETEVCRIKPETQDAEDEGDCQWNYEAIDDFYKGDLKWLPDDALVQSKDKHQQYYEVQDSDIRENDWLSLYAEYAFFPLWENSLTKLKFGVPLEITNVVVQTHEAMESKDKLKAGNAIFYISFRDRAQTEDHRAVVRRTTDGVLGHLSLAVKCPV</sequence>
<protein>
    <recommendedName>
        <fullName evidence="4">Cystatin domain-containing protein</fullName>
    </recommendedName>
</protein>
<dbReference type="EMBL" id="KI517384">
    <property type="protein sequence ID" value="ESQ54281.1"/>
    <property type="molecule type" value="Genomic_DNA"/>
</dbReference>
<dbReference type="Proteomes" id="UP000030689">
    <property type="component" value="Unassembled WGS sequence"/>
</dbReference>
<dbReference type="AlphaFoldDB" id="V4P487"/>
<dbReference type="Pfam" id="PF04776">
    <property type="entry name" value="protein_MS5"/>
    <property type="match status" value="1"/>
</dbReference>